<evidence type="ECO:0000313" key="1">
    <source>
        <dbReference type="EMBL" id="GFY40231.1"/>
    </source>
</evidence>
<dbReference type="InterPro" id="IPR036236">
    <property type="entry name" value="Znf_C2H2_sf"/>
</dbReference>
<dbReference type="Proteomes" id="UP000886998">
    <property type="component" value="Unassembled WGS sequence"/>
</dbReference>
<dbReference type="EMBL" id="BMAV01001769">
    <property type="protein sequence ID" value="GFY40231.1"/>
    <property type="molecule type" value="Genomic_DNA"/>
</dbReference>
<name>A0A8X7BPV6_9ARAC</name>
<protein>
    <recommendedName>
        <fullName evidence="3">Zinc finger protein</fullName>
    </recommendedName>
</protein>
<dbReference type="SUPFAM" id="SSF57667">
    <property type="entry name" value="beta-beta-alpha zinc fingers"/>
    <property type="match status" value="1"/>
</dbReference>
<organism evidence="1 2">
    <name type="scientific">Trichonephila inaurata madagascariensis</name>
    <dbReference type="NCBI Taxonomy" id="2747483"/>
    <lineage>
        <taxon>Eukaryota</taxon>
        <taxon>Metazoa</taxon>
        <taxon>Ecdysozoa</taxon>
        <taxon>Arthropoda</taxon>
        <taxon>Chelicerata</taxon>
        <taxon>Arachnida</taxon>
        <taxon>Araneae</taxon>
        <taxon>Araneomorphae</taxon>
        <taxon>Entelegynae</taxon>
        <taxon>Araneoidea</taxon>
        <taxon>Nephilidae</taxon>
        <taxon>Trichonephila</taxon>
        <taxon>Trichonephila inaurata</taxon>
    </lineage>
</organism>
<accession>A0A8X7BPV6</accession>
<evidence type="ECO:0000313" key="2">
    <source>
        <dbReference type="Proteomes" id="UP000886998"/>
    </source>
</evidence>
<gene>
    <name evidence="1" type="ORF">TNIN_164571</name>
</gene>
<dbReference type="Gene3D" id="3.30.160.60">
    <property type="entry name" value="Classic Zinc Finger"/>
    <property type="match status" value="1"/>
</dbReference>
<dbReference type="AlphaFoldDB" id="A0A8X7BPV6"/>
<keyword evidence="2" id="KW-1185">Reference proteome</keyword>
<reference evidence="1" key="1">
    <citation type="submission" date="2020-08" db="EMBL/GenBank/DDBJ databases">
        <title>Multicomponent nature underlies the extraordinary mechanical properties of spider dragline silk.</title>
        <authorList>
            <person name="Kono N."/>
            <person name="Nakamura H."/>
            <person name="Mori M."/>
            <person name="Yoshida Y."/>
            <person name="Ohtoshi R."/>
            <person name="Malay A.D."/>
            <person name="Moran D.A.P."/>
            <person name="Tomita M."/>
            <person name="Numata K."/>
            <person name="Arakawa K."/>
        </authorList>
    </citation>
    <scope>NUCLEOTIDE SEQUENCE</scope>
</reference>
<comment type="caution">
    <text evidence="1">The sequence shown here is derived from an EMBL/GenBank/DDBJ whole genome shotgun (WGS) entry which is preliminary data.</text>
</comment>
<proteinExistence type="predicted"/>
<sequence>MVECIANFSEEGFSYFCRVCASETKEPGRQFTFVCSRQSVFHCPGCMGTYFEGFKTPKFNSASPSPQRFEVCGNTYQSIADLLRHTCEPSGQRSYKCPFCQNYFAVYSLSEDHMKRRDFVLEILCSNCSEAFRGKICPEVYDKLIITNDFYCEKCCNGSTLIEYVREF</sequence>
<dbReference type="OrthoDB" id="40579at2759"/>
<evidence type="ECO:0008006" key="3">
    <source>
        <dbReference type="Google" id="ProtNLM"/>
    </source>
</evidence>